<feature type="non-terminal residue" evidence="1">
    <location>
        <position position="1"/>
    </location>
</feature>
<evidence type="ECO:0000313" key="1">
    <source>
        <dbReference type="EMBL" id="CAH2035139.1"/>
    </source>
</evidence>
<organism evidence="1 2">
    <name type="scientific">Thlaspi arvense</name>
    <name type="common">Field penny-cress</name>
    <dbReference type="NCBI Taxonomy" id="13288"/>
    <lineage>
        <taxon>Eukaryota</taxon>
        <taxon>Viridiplantae</taxon>
        <taxon>Streptophyta</taxon>
        <taxon>Embryophyta</taxon>
        <taxon>Tracheophyta</taxon>
        <taxon>Spermatophyta</taxon>
        <taxon>Magnoliopsida</taxon>
        <taxon>eudicotyledons</taxon>
        <taxon>Gunneridae</taxon>
        <taxon>Pentapetalae</taxon>
        <taxon>rosids</taxon>
        <taxon>malvids</taxon>
        <taxon>Brassicales</taxon>
        <taxon>Brassicaceae</taxon>
        <taxon>Thlaspideae</taxon>
        <taxon>Thlaspi</taxon>
    </lineage>
</organism>
<evidence type="ECO:0000313" key="2">
    <source>
        <dbReference type="Proteomes" id="UP000836841"/>
    </source>
</evidence>
<reference evidence="1 2" key="1">
    <citation type="submission" date="2022-03" db="EMBL/GenBank/DDBJ databases">
        <authorList>
            <person name="Nunn A."/>
            <person name="Chopra R."/>
            <person name="Nunn A."/>
            <person name="Contreras Garrido A."/>
        </authorList>
    </citation>
    <scope>NUCLEOTIDE SEQUENCE [LARGE SCALE GENOMIC DNA]</scope>
</reference>
<dbReference type="Proteomes" id="UP000836841">
    <property type="component" value="Chromosome 1"/>
</dbReference>
<dbReference type="AlphaFoldDB" id="A0AAU9R7F7"/>
<name>A0AAU9R7F7_THLAR</name>
<accession>A0AAU9R7F7</accession>
<sequence length="108" mass="11606">GAFKEILIRVEAADGGEWPSRCSVVACAGLERGARGNGGPCREGEDAHHETFERGLAHPLWTLQASHDRASEHQCKSSLKTRGNVPALLPNAMMLGLSSSDLYHSQIV</sequence>
<protein>
    <submittedName>
        <fullName evidence="1">Uncharacterized protein</fullName>
    </submittedName>
</protein>
<proteinExistence type="predicted"/>
<keyword evidence="2" id="KW-1185">Reference proteome</keyword>
<gene>
    <name evidence="1" type="ORF">TAV2_LOCUS280</name>
</gene>
<dbReference type="EMBL" id="OU466857">
    <property type="protein sequence ID" value="CAH2035139.1"/>
    <property type="molecule type" value="Genomic_DNA"/>
</dbReference>